<accession>A0A9P8P2A2</accession>
<dbReference type="AlphaFoldDB" id="A0A9P8P2A2"/>
<dbReference type="Proteomes" id="UP000769157">
    <property type="component" value="Unassembled WGS sequence"/>
</dbReference>
<comment type="caution">
    <text evidence="1">The sequence shown here is derived from an EMBL/GenBank/DDBJ whole genome shotgun (WGS) entry which is preliminary data.</text>
</comment>
<dbReference type="RefSeq" id="XP_046060110.1">
    <property type="nucleotide sequence ID" value="XM_046206333.1"/>
</dbReference>
<proteinExistence type="predicted"/>
<name>A0A9P8P2A2_9ASCO</name>
<organism evidence="1 2">
    <name type="scientific">Ogataea philodendri</name>
    <dbReference type="NCBI Taxonomy" id="1378263"/>
    <lineage>
        <taxon>Eukaryota</taxon>
        <taxon>Fungi</taxon>
        <taxon>Dikarya</taxon>
        <taxon>Ascomycota</taxon>
        <taxon>Saccharomycotina</taxon>
        <taxon>Pichiomycetes</taxon>
        <taxon>Pichiales</taxon>
        <taxon>Pichiaceae</taxon>
        <taxon>Ogataea</taxon>
    </lineage>
</organism>
<dbReference type="EMBL" id="JAEUBE010000366">
    <property type="protein sequence ID" value="KAH3663774.1"/>
    <property type="molecule type" value="Genomic_DNA"/>
</dbReference>
<evidence type="ECO:0000313" key="1">
    <source>
        <dbReference type="EMBL" id="KAH3663774.1"/>
    </source>
</evidence>
<protein>
    <submittedName>
        <fullName evidence="1">Uncharacterized protein</fullName>
    </submittedName>
</protein>
<evidence type="ECO:0000313" key="2">
    <source>
        <dbReference type="Proteomes" id="UP000769157"/>
    </source>
</evidence>
<keyword evidence="2" id="KW-1185">Reference proteome</keyword>
<gene>
    <name evidence="1" type="ORF">OGAPHI_005177</name>
</gene>
<sequence length="111" mass="12421">MLHTAGTIVDGLVDLTNHLRLTETPDCIESFLWVSDLGCRSKLRVGGLVQQDFTTVHANALANFLDLCNKTDVENWFGKLDVTEMSWTFLHIFGTGLTPEVSVNRTQTRII</sequence>
<dbReference type="GeneID" id="70237141"/>
<reference evidence="1" key="2">
    <citation type="submission" date="2021-01" db="EMBL/GenBank/DDBJ databases">
        <authorList>
            <person name="Schikora-Tamarit M.A."/>
        </authorList>
    </citation>
    <scope>NUCLEOTIDE SEQUENCE</scope>
    <source>
        <strain evidence="1">CBS6075</strain>
    </source>
</reference>
<reference evidence="1" key="1">
    <citation type="journal article" date="2021" name="Open Biol.">
        <title>Shared evolutionary footprints suggest mitochondrial oxidative damage underlies multiple complex I losses in fungi.</title>
        <authorList>
            <person name="Schikora-Tamarit M.A."/>
            <person name="Marcet-Houben M."/>
            <person name="Nosek J."/>
            <person name="Gabaldon T."/>
        </authorList>
    </citation>
    <scope>NUCLEOTIDE SEQUENCE</scope>
    <source>
        <strain evidence="1">CBS6075</strain>
    </source>
</reference>